<name>A0AAV2KX05_KNICA</name>
<evidence type="ECO:0000256" key="3">
    <source>
        <dbReference type="ARBA" id="ARBA00022553"/>
    </source>
</evidence>
<evidence type="ECO:0000313" key="7">
    <source>
        <dbReference type="EMBL" id="CAL1594179.1"/>
    </source>
</evidence>
<feature type="compositionally biased region" description="Polar residues" evidence="5">
    <location>
        <begin position="258"/>
        <end position="275"/>
    </location>
</feature>
<feature type="compositionally biased region" description="Low complexity" evidence="5">
    <location>
        <begin position="168"/>
        <end position="179"/>
    </location>
</feature>
<dbReference type="PANTHER" id="PTHR21584:SF10">
    <property type="entry name" value="G2 AND S PHASE-EXPRESSED PROTEIN 1"/>
    <property type="match status" value="1"/>
</dbReference>
<sequence length="576" mass="61261">MTTRLGGTNKKFLVCSGSDQKSGCFKMERGANSDVFFLTDEKFDFDVSLSPASSTGEDIEDEVFVGPVSHSERCVSVSLASRLGNRCIKTSWSPLSGDQLEAICEEAQKLASELQGREQTQTKPALRSRSGIGVGVVLPSRPAAPSASRSFSAKNQVKTRLQPPGKLSSSWRRSPNSSRTGSCEDLLSDSASVASDVSDSSLNSSTVSKRSLAPPSKSVQTRSGVKPPSDSRLRNTSSSSSSVSSFNSSISLSPANKGKSNSSSQCSMTRATQKGRSVAPQPSNPPLAAAGRRSLSLQSRKPSNPLALKRSESPTQTPVRKGTDRTSSVPSAVRAQSGVKTKTQALVPPAPNATLRESSSPNPSKMLKPKRLVSVKNGDCVPQRSVLGTVTPSGGSGSAVPLKARRPSALPTPIRSRPSVLSQSTPQSQIRPIKAVPTHCAPNSLPPSDSPESVELPVIQPLNLEEEEPVQVPPTITTPDQMETTASPDALCQSKSETTKEEPKIEVIKMQEILLLDLPTPALQPQEKLLIDLSNTPNLIRTKTSASELIDLSSPLIKWSPDDKKEKDALLINLSY</sequence>
<dbReference type="Proteomes" id="UP001497482">
    <property type="component" value="Chromosome 20"/>
</dbReference>
<keyword evidence="2" id="KW-0963">Cytoplasm</keyword>
<evidence type="ECO:0000256" key="5">
    <source>
        <dbReference type="SAM" id="MobiDB-lite"/>
    </source>
</evidence>
<comment type="subcellular location">
    <subcellularLocation>
        <location evidence="1">Cytoplasm</location>
        <location evidence="1">Cytoskeleton</location>
    </subcellularLocation>
</comment>
<evidence type="ECO:0000256" key="1">
    <source>
        <dbReference type="ARBA" id="ARBA00004245"/>
    </source>
</evidence>
<dbReference type="GO" id="GO:0008017">
    <property type="term" value="F:microtubule binding"/>
    <property type="evidence" value="ECO:0007669"/>
    <property type="project" value="TreeGrafter"/>
</dbReference>
<feature type="compositionally biased region" description="Polar residues" evidence="5">
    <location>
        <begin position="478"/>
        <end position="487"/>
    </location>
</feature>
<feature type="region of interest" description="Disordered" evidence="5">
    <location>
        <begin position="141"/>
        <end position="369"/>
    </location>
</feature>
<evidence type="ECO:0000259" key="6">
    <source>
        <dbReference type="Pfam" id="PF15259"/>
    </source>
</evidence>
<accession>A0AAV2KX05</accession>
<dbReference type="Pfam" id="PF15259">
    <property type="entry name" value="GTSE1_N"/>
    <property type="match status" value="1"/>
</dbReference>
<feature type="domain" description="G2 and S phase-expressed protein 1 N-terminal" evidence="6">
    <location>
        <begin position="35"/>
        <end position="125"/>
    </location>
</feature>
<feature type="region of interest" description="Disordered" evidence="5">
    <location>
        <begin position="478"/>
        <end position="503"/>
    </location>
</feature>
<protein>
    <recommendedName>
        <fullName evidence="6">G2 and S phase-expressed protein 1 N-terminal domain-containing protein</fullName>
    </recommendedName>
</protein>
<evidence type="ECO:0000313" key="8">
    <source>
        <dbReference type="Proteomes" id="UP001497482"/>
    </source>
</evidence>
<keyword evidence="4" id="KW-0206">Cytoskeleton</keyword>
<feature type="region of interest" description="Disordered" evidence="5">
    <location>
        <begin position="384"/>
        <end position="432"/>
    </location>
</feature>
<proteinExistence type="predicted"/>
<dbReference type="InterPro" id="IPR032768">
    <property type="entry name" value="GTSE1_N"/>
</dbReference>
<feature type="compositionally biased region" description="Low complexity" evidence="5">
    <location>
        <begin position="188"/>
        <end position="208"/>
    </location>
</feature>
<dbReference type="EMBL" id="OZ035842">
    <property type="protein sequence ID" value="CAL1594179.1"/>
    <property type="molecule type" value="Genomic_DNA"/>
</dbReference>
<organism evidence="7 8">
    <name type="scientific">Knipowitschia caucasica</name>
    <name type="common">Caucasian dwarf goby</name>
    <name type="synonym">Pomatoschistus caucasicus</name>
    <dbReference type="NCBI Taxonomy" id="637954"/>
    <lineage>
        <taxon>Eukaryota</taxon>
        <taxon>Metazoa</taxon>
        <taxon>Chordata</taxon>
        <taxon>Craniata</taxon>
        <taxon>Vertebrata</taxon>
        <taxon>Euteleostomi</taxon>
        <taxon>Actinopterygii</taxon>
        <taxon>Neopterygii</taxon>
        <taxon>Teleostei</taxon>
        <taxon>Neoteleostei</taxon>
        <taxon>Acanthomorphata</taxon>
        <taxon>Gobiaria</taxon>
        <taxon>Gobiiformes</taxon>
        <taxon>Gobioidei</taxon>
        <taxon>Gobiidae</taxon>
        <taxon>Gobiinae</taxon>
        <taxon>Knipowitschia</taxon>
    </lineage>
</organism>
<dbReference type="AlphaFoldDB" id="A0AAV2KX05"/>
<keyword evidence="3" id="KW-0597">Phosphoprotein</keyword>
<feature type="compositionally biased region" description="Polar residues" evidence="5">
    <location>
        <begin position="419"/>
        <end position="430"/>
    </location>
</feature>
<evidence type="ECO:0000256" key="2">
    <source>
        <dbReference type="ARBA" id="ARBA00022490"/>
    </source>
</evidence>
<feature type="compositionally biased region" description="Low complexity" evidence="5">
    <location>
        <begin position="234"/>
        <end position="253"/>
    </location>
</feature>
<gene>
    <name evidence="7" type="ORF">KC01_LOCUS23167</name>
</gene>
<dbReference type="InterPro" id="IPR026657">
    <property type="entry name" value="DDA3/GTSE-1"/>
</dbReference>
<dbReference type="PANTHER" id="PTHR21584">
    <property type="entry name" value="DIFFERENTIAL DISPLAY AND ACTIVATED BY P53 DDA3 /G2 S PHASE EXPRESSED 1"/>
    <property type="match status" value="1"/>
</dbReference>
<feature type="compositionally biased region" description="Low complexity" evidence="5">
    <location>
        <begin position="141"/>
        <end position="153"/>
    </location>
</feature>
<reference evidence="7 8" key="1">
    <citation type="submission" date="2024-04" db="EMBL/GenBank/DDBJ databases">
        <authorList>
            <person name="Waldvogel A.-M."/>
            <person name="Schoenle A."/>
        </authorList>
    </citation>
    <scope>NUCLEOTIDE SEQUENCE [LARGE SCALE GENOMIC DNA]</scope>
</reference>
<dbReference type="GO" id="GO:0005881">
    <property type="term" value="C:cytoplasmic microtubule"/>
    <property type="evidence" value="ECO:0007669"/>
    <property type="project" value="TreeGrafter"/>
</dbReference>
<evidence type="ECO:0000256" key="4">
    <source>
        <dbReference type="ARBA" id="ARBA00023212"/>
    </source>
</evidence>
<keyword evidence="8" id="KW-1185">Reference proteome</keyword>